<evidence type="ECO:0000313" key="2">
    <source>
        <dbReference type="Proteomes" id="UP000017170"/>
    </source>
</evidence>
<dbReference type="Proteomes" id="UP000017170">
    <property type="component" value="Unassembled WGS sequence"/>
</dbReference>
<dbReference type="RefSeq" id="WP_022627273.1">
    <property type="nucleotide sequence ID" value="NZ_ATAE01000008.1"/>
</dbReference>
<proteinExistence type="predicted"/>
<accession>U6STT9</accession>
<comment type="caution">
    <text evidence="1">The sequence shown here is derived from an EMBL/GenBank/DDBJ whole genome shotgun (WGS) entry which is preliminary data.</text>
</comment>
<evidence type="ECO:0000313" key="1">
    <source>
        <dbReference type="EMBL" id="ERN54310.1"/>
    </source>
</evidence>
<dbReference type="EMBL" id="ATAE01000008">
    <property type="protein sequence ID" value="ERN54310.1"/>
    <property type="molecule type" value="Genomic_DNA"/>
</dbReference>
<sequence>MKSFLFLATPMHIDTADDIRLFVAKNENECLSTLAEIESVNYIFRKHIEEKAINDGFVSLFFDNDDTTNNQAYEKMVHFFGEHTEHLNAYVTYLNSNEQPNFSSDFYHFVALKLIKSGEWCSYDIKKVAEIDGIKEFKILH</sequence>
<reference evidence="1 2" key="1">
    <citation type="journal article" date="2013" name="Genome Announc.">
        <title>Genome Sequence of the Extreme Obligate Alkaliphile Bacillus marmarensis Strain DSM 21297.</title>
        <authorList>
            <person name="Wernick D.G."/>
            <person name="Choi K.Y."/>
            <person name="Tat C.A."/>
            <person name="Lafontaine Rivera J.G."/>
            <person name="Liao J.C."/>
        </authorList>
    </citation>
    <scope>NUCLEOTIDE SEQUENCE [LARGE SCALE GENOMIC DNA]</scope>
    <source>
        <strain evidence="1 2">DSM 21297</strain>
    </source>
</reference>
<dbReference type="AlphaFoldDB" id="U6STT9"/>
<organism evidence="1 2">
    <name type="scientific">Alkalihalophilus marmarensis DSM 21297</name>
    <dbReference type="NCBI Taxonomy" id="1188261"/>
    <lineage>
        <taxon>Bacteria</taxon>
        <taxon>Bacillati</taxon>
        <taxon>Bacillota</taxon>
        <taxon>Bacilli</taxon>
        <taxon>Bacillales</taxon>
        <taxon>Bacillaceae</taxon>
        <taxon>Alkalihalophilus</taxon>
    </lineage>
</organism>
<protein>
    <submittedName>
        <fullName evidence="1">Uncharacterized protein</fullName>
    </submittedName>
</protein>
<dbReference type="PATRIC" id="fig|1188261.3.peg.943"/>
<keyword evidence="2" id="KW-1185">Reference proteome</keyword>
<gene>
    <name evidence="1" type="ORF">A33I_07740</name>
</gene>
<name>U6STT9_9BACI</name>